<dbReference type="InterPro" id="IPR008551">
    <property type="entry name" value="TANGO2"/>
</dbReference>
<comment type="caution">
    <text evidence="2">The sequence shown here is derived from an EMBL/GenBank/DDBJ whole genome shotgun (WGS) entry which is preliminary data.</text>
</comment>
<proteinExistence type="predicted"/>
<feature type="domain" description="Reverse transcriptase" evidence="1">
    <location>
        <begin position="121"/>
        <end position="383"/>
    </location>
</feature>
<evidence type="ECO:0000313" key="2">
    <source>
        <dbReference type="EMBL" id="PFX28529.1"/>
    </source>
</evidence>
<gene>
    <name evidence="2" type="primary">Tango2</name>
    <name evidence="2" type="ORF">AWC38_SpisGene6748</name>
</gene>
<dbReference type="PROSITE" id="PS50878">
    <property type="entry name" value="RT_POL"/>
    <property type="match status" value="1"/>
</dbReference>
<reference evidence="3" key="1">
    <citation type="journal article" date="2017" name="bioRxiv">
        <title>Comparative analysis of the genomes of Stylophora pistillata and Acropora digitifera provides evidence for extensive differences between species of corals.</title>
        <authorList>
            <person name="Voolstra C.R."/>
            <person name="Li Y."/>
            <person name="Liew Y.J."/>
            <person name="Baumgarten S."/>
            <person name="Zoccola D."/>
            <person name="Flot J.-F."/>
            <person name="Tambutte S."/>
            <person name="Allemand D."/>
            <person name="Aranda M."/>
        </authorList>
    </citation>
    <scope>NUCLEOTIDE SEQUENCE [LARGE SCALE GENOMIC DNA]</scope>
</reference>
<keyword evidence="3" id="KW-1185">Reference proteome</keyword>
<dbReference type="OrthoDB" id="5984501at2759"/>
<dbReference type="STRING" id="50429.A0A2B4SHE4"/>
<dbReference type="InterPro" id="IPR000477">
    <property type="entry name" value="RT_dom"/>
</dbReference>
<dbReference type="PANTHER" id="PTHR47027">
    <property type="entry name" value="REVERSE TRANSCRIPTASE DOMAIN-CONTAINING PROTEIN"/>
    <property type="match status" value="1"/>
</dbReference>
<accession>A0A2B4SHE4</accession>
<dbReference type="EMBL" id="LSMT01000082">
    <property type="protein sequence ID" value="PFX28529.1"/>
    <property type="molecule type" value="Genomic_DNA"/>
</dbReference>
<evidence type="ECO:0000259" key="1">
    <source>
        <dbReference type="PROSITE" id="PS50878"/>
    </source>
</evidence>
<dbReference type="PANTHER" id="PTHR47027:SF30">
    <property type="entry name" value="THAP-TYPE DOMAIN-CONTAINING PROTEIN"/>
    <property type="match status" value="1"/>
</dbReference>
<evidence type="ECO:0000313" key="3">
    <source>
        <dbReference type="Proteomes" id="UP000225706"/>
    </source>
</evidence>
<organism evidence="2 3">
    <name type="scientific">Stylophora pistillata</name>
    <name type="common">Smooth cauliflower coral</name>
    <dbReference type="NCBI Taxonomy" id="50429"/>
    <lineage>
        <taxon>Eukaryota</taxon>
        <taxon>Metazoa</taxon>
        <taxon>Cnidaria</taxon>
        <taxon>Anthozoa</taxon>
        <taxon>Hexacorallia</taxon>
        <taxon>Scleractinia</taxon>
        <taxon>Astrocoeniina</taxon>
        <taxon>Pocilloporidae</taxon>
        <taxon>Stylophora</taxon>
    </lineage>
</organism>
<dbReference type="AlphaFoldDB" id="A0A2B4SHE4"/>
<name>A0A2B4SHE4_STYPI</name>
<sequence>MCILFLYLCKEPNPDRYHLIIASNRDEFYFRPTASAKFWEEYPNIVAAVVQKTTFDSKNKWWKEKVQEIQQLADRNDTRGFFSATNAIYGPSTYGQAPLKSKDGSAILKSNEDIKSRWKEHFDELLNQTVTFDPDAINGIPKQPVDNSLCKEPTIEELEEAIKTMKNNKAAGPDELPADLRDSTIVTIYKSKGDRSECGNYHGITLLSTAGKLQEKCREQYQPLYMAFMNLTKAFDSVSRELLWDILTKCGCPYKYICILRLLHDDMRATVKIGNEQSDPFQVKSGVKQGCVIAPTLLSMFISTLTQIIKDDLPQALSDNHLQQILTAFNLAYMKLGLTVNTKKTQVIYQPPPNAANLSQPTIVLGETVLEYVDHFPYLGSHLSSRVNLYDEIQHCLKCAGTAFGHLKRRVFLDHDIRTDTKIPVYKVVVLPTLLYALETWTAYRRHLKTLEKFHQRCLQSILKISWDDRRTNVSVLKDANVSSIEALIIKSQLRWSGHVVQMSEEQLLKQVFYSQLKEGLRKRGGMDLEPGKIGGTWLGMTTDGKFGAVTNYRQAPKFIDSKARGRGQLVPDFLKGNADVESYLEAVSSEGDKYNGFNLLVGNLSQTGETKIGWYCNIEGKQVTVLEPGIHVLSNRVLNCLWPKMAYGREKFSEIVEGTFSKEELVDKLMGLLNVRQRHFSCGDVESLWGPQDEGGNENVINACQAIFVNCKEVKYGTRTNTVLLVDAHGHATYVERTMDQNASDPDEAEWKVSTYEFDIFEQTGDCADNKSLKEILSNGT</sequence>
<dbReference type="Proteomes" id="UP000225706">
    <property type="component" value="Unassembled WGS sequence"/>
</dbReference>
<dbReference type="Pfam" id="PF05742">
    <property type="entry name" value="TANGO2"/>
    <property type="match status" value="2"/>
</dbReference>
<dbReference type="Pfam" id="PF00078">
    <property type="entry name" value="RVT_1"/>
    <property type="match status" value="1"/>
</dbReference>
<protein>
    <submittedName>
        <fullName evidence="2">Transport and Golgi organization 2-like</fullName>
    </submittedName>
</protein>